<evidence type="ECO:0000313" key="1">
    <source>
        <dbReference type="EMBL" id="SAQ15338.1"/>
    </source>
</evidence>
<dbReference type="Proteomes" id="UP000078124">
    <property type="component" value="Unassembled WGS sequence"/>
</dbReference>
<name>A0A8G2E5W2_RAOPL</name>
<sequence length="86" mass="10011">MYSFPSSIIHWSTYSFDITAIFLGVESDSQFLFRVYCINKNLMLNVHSHFLVLCSRGTTIEKIQHTNLFYHNIPIMNRQKPAPQAS</sequence>
<dbReference type="AlphaFoldDB" id="A0A8G2E5W2"/>
<gene>
    <name evidence="1" type="ORF">SAMEA2273876_05629</name>
</gene>
<proteinExistence type="predicted"/>
<dbReference type="EMBL" id="FLAC01000052">
    <property type="protein sequence ID" value="SAQ15338.1"/>
    <property type="molecule type" value="Genomic_DNA"/>
</dbReference>
<protein>
    <submittedName>
        <fullName evidence="1">Uncharacterized protein</fullName>
    </submittedName>
</protein>
<accession>A0A8G2E5W2</accession>
<reference evidence="1 2" key="1">
    <citation type="submission" date="2016-05" db="EMBL/GenBank/DDBJ databases">
        <authorList>
            <consortium name="Pathogen Informatics"/>
        </authorList>
    </citation>
    <scope>NUCLEOTIDE SEQUENCE [LARGE SCALE GENOMIC DNA]</scope>
    <source>
        <strain evidence="1 2">2880STDY5682802</strain>
    </source>
</reference>
<evidence type="ECO:0000313" key="2">
    <source>
        <dbReference type="Proteomes" id="UP000078124"/>
    </source>
</evidence>
<comment type="caution">
    <text evidence="1">The sequence shown here is derived from an EMBL/GenBank/DDBJ whole genome shotgun (WGS) entry which is preliminary data.</text>
</comment>
<organism evidence="1 2">
    <name type="scientific">Raoultella planticola</name>
    <name type="common">Klebsiella planticola</name>
    <dbReference type="NCBI Taxonomy" id="575"/>
    <lineage>
        <taxon>Bacteria</taxon>
        <taxon>Pseudomonadati</taxon>
        <taxon>Pseudomonadota</taxon>
        <taxon>Gammaproteobacteria</taxon>
        <taxon>Enterobacterales</taxon>
        <taxon>Enterobacteriaceae</taxon>
        <taxon>Klebsiella/Raoultella group</taxon>
        <taxon>Raoultella</taxon>
    </lineage>
</organism>